<evidence type="ECO:0008006" key="4">
    <source>
        <dbReference type="Google" id="ProtNLM"/>
    </source>
</evidence>
<proteinExistence type="predicted"/>
<gene>
    <name evidence="2" type="ORF">QBC34DRAFT_499815</name>
</gene>
<feature type="region of interest" description="Disordered" evidence="1">
    <location>
        <begin position="319"/>
        <end position="373"/>
    </location>
</feature>
<reference evidence="2" key="1">
    <citation type="journal article" date="2023" name="Mol. Phylogenet. Evol.">
        <title>Genome-scale phylogeny and comparative genomics of the fungal order Sordariales.</title>
        <authorList>
            <person name="Hensen N."/>
            <person name="Bonometti L."/>
            <person name="Westerberg I."/>
            <person name="Brannstrom I.O."/>
            <person name="Guillou S."/>
            <person name="Cros-Aarteil S."/>
            <person name="Calhoun S."/>
            <person name="Haridas S."/>
            <person name="Kuo A."/>
            <person name="Mondo S."/>
            <person name="Pangilinan J."/>
            <person name="Riley R."/>
            <person name="LaButti K."/>
            <person name="Andreopoulos B."/>
            <person name="Lipzen A."/>
            <person name="Chen C."/>
            <person name="Yan M."/>
            <person name="Daum C."/>
            <person name="Ng V."/>
            <person name="Clum A."/>
            <person name="Steindorff A."/>
            <person name="Ohm R.A."/>
            <person name="Martin F."/>
            <person name="Silar P."/>
            <person name="Natvig D.O."/>
            <person name="Lalanne C."/>
            <person name="Gautier V."/>
            <person name="Ament-Velasquez S.L."/>
            <person name="Kruys A."/>
            <person name="Hutchinson M.I."/>
            <person name="Powell A.J."/>
            <person name="Barry K."/>
            <person name="Miller A.N."/>
            <person name="Grigoriev I.V."/>
            <person name="Debuchy R."/>
            <person name="Gladieux P."/>
            <person name="Hiltunen Thoren M."/>
            <person name="Johannesson H."/>
        </authorList>
    </citation>
    <scope>NUCLEOTIDE SEQUENCE</scope>
    <source>
        <strain evidence="2">PSN243</strain>
    </source>
</reference>
<feature type="compositionally biased region" description="Basic and acidic residues" evidence="1">
    <location>
        <begin position="1"/>
        <end position="10"/>
    </location>
</feature>
<feature type="compositionally biased region" description="Low complexity" evidence="1">
    <location>
        <begin position="90"/>
        <end position="100"/>
    </location>
</feature>
<feature type="compositionally biased region" description="Low complexity" evidence="1">
    <location>
        <begin position="26"/>
        <end position="37"/>
    </location>
</feature>
<sequence length="373" mass="39308">MLLPHDDPQQSREWINYDQNNPPPDSSVAGDSSSSASTEDHPPDQQLHPTGEIRSNISSTDHPKPGVGIADQHNEEVENNIGHEGLRSRAQAALAQVQNLQPPPAQADGTPSGVSWSHTEGRAEDNPTSRPGSPTPAPRPSYREIPFRGHVNGLGHTPREEALAPRAESPGVNGGYPTPEASQYHPSPSPAPHPWADHPPQGSFTYASHDHAPGASRPVLSEGASTEVPYTYHAPRLVPAVSGPITSEAPWTENPYTPLPPITNPNYSSWESNQCDRCKARGIREWCTAYHDDPTRCKVCFEENRLYCSKFGPPQDRFGAHDGRGDHGGFPAPASGGDGGGSGGAAGAYANGAAGRGSGLTGTTTVAGIPSGA</sequence>
<protein>
    <recommendedName>
        <fullName evidence="4">Zn(2)-C6 fungal-type domain-containing protein</fullName>
    </recommendedName>
</protein>
<dbReference type="Proteomes" id="UP001321760">
    <property type="component" value="Unassembled WGS sequence"/>
</dbReference>
<feature type="compositionally biased region" description="Gly residues" evidence="1">
    <location>
        <begin position="336"/>
        <end position="346"/>
    </location>
</feature>
<accession>A0AAV9G1V1</accession>
<evidence type="ECO:0000313" key="2">
    <source>
        <dbReference type="EMBL" id="KAK4442230.1"/>
    </source>
</evidence>
<name>A0AAV9G1V1_9PEZI</name>
<dbReference type="AlphaFoldDB" id="A0AAV9G1V1"/>
<organism evidence="2 3">
    <name type="scientific">Podospora aff. communis PSN243</name>
    <dbReference type="NCBI Taxonomy" id="3040156"/>
    <lineage>
        <taxon>Eukaryota</taxon>
        <taxon>Fungi</taxon>
        <taxon>Dikarya</taxon>
        <taxon>Ascomycota</taxon>
        <taxon>Pezizomycotina</taxon>
        <taxon>Sordariomycetes</taxon>
        <taxon>Sordariomycetidae</taxon>
        <taxon>Sordariales</taxon>
        <taxon>Podosporaceae</taxon>
        <taxon>Podospora</taxon>
    </lineage>
</organism>
<evidence type="ECO:0000256" key="1">
    <source>
        <dbReference type="SAM" id="MobiDB-lite"/>
    </source>
</evidence>
<keyword evidence="3" id="KW-1185">Reference proteome</keyword>
<comment type="caution">
    <text evidence="2">The sequence shown here is derived from an EMBL/GenBank/DDBJ whole genome shotgun (WGS) entry which is preliminary data.</text>
</comment>
<feature type="region of interest" description="Disordered" evidence="1">
    <location>
        <begin position="1"/>
        <end position="221"/>
    </location>
</feature>
<reference evidence="2" key="2">
    <citation type="submission" date="2023-05" db="EMBL/GenBank/DDBJ databases">
        <authorList>
            <consortium name="Lawrence Berkeley National Laboratory"/>
            <person name="Steindorff A."/>
            <person name="Hensen N."/>
            <person name="Bonometti L."/>
            <person name="Westerberg I."/>
            <person name="Brannstrom I.O."/>
            <person name="Guillou S."/>
            <person name="Cros-Aarteil S."/>
            <person name="Calhoun S."/>
            <person name="Haridas S."/>
            <person name="Kuo A."/>
            <person name="Mondo S."/>
            <person name="Pangilinan J."/>
            <person name="Riley R."/>
            <person name="Labutti K."/>
            <person name="Andreopoulos B."/>
            <person name="Lipzen A."/>
            <person name="Chen C."/>
            <person name="Yanf M."/>
            <person name="Daum C."/>
            <person name="Ng V."/>
            <person name="Clum A."/>
            <person name="Ohm R."/>
            <person name="Martin F."/>
            <person name="Silar P."/>
            <person name="Natvig D."/>
            <person name="Lalanne C."/>
            <person name="Gautier V."/>
            <person name="Ament-Velasquez S.L."/>
            <person name="Kruys A."/>
            <person name="Hutchinson M.I."/>
            <person name="Powell A.J."/>
            <person name="Barry K."/>
            <person name="Miller A.N."/>
            <person name="Grigoriev I.V."/>
            <person name="Debuchy R."/>
            <person name="Gladieux P."/>
            <person name="Thoren M.H."/>
            <person name="Johannesson H."/>
        </authorList>
    </citation>
    <scope>NUCLEOTIDE SEQUENCE</scope>
    <source>
        <strain evidence="2">PSN243</strain>
    </source>
</reference>
<evidence type="ECO:0000313" key="3">
    <source>
        <dbReference type="Proteomes" id="UP001321760"/>
    </source>
</evidence>
<feature type="compositionally biased region" description="Polar residues" evidence="1">
    <location>
        <begin position="11"/>
        <end position="20"/>
    </location>
</feature>
<dbReference type="EMBL" id="MU866024">
    <property type="protein sequence ID" value="KAK4442230.1"/>
    <property type="molecule type" value="Genomic_DNA"/>
</dbReference>